<evidence type="ECO:0000256" key="6">
    <source>
        <dbReference type="ARBA" id="ARBA00022840"/>
    </source>
</evidence>
<dbReference type="PROSITE" id="PS50011">
    <property type="entry name" value="PROTEIN_KINASE_DOM"/>
    <property type="match status" value="1"/>
</dbReference>
<feature type="compositionally biased region" description="Low complexity" evidence="7">
    <location>
        <begin position="366"/>
        <end position="377"/>
    </location>
</feature>
<keyword evidence="8" id="KW-1133">Transmembrane helix</keyword>
<accession>A0A1M7RBU9</accession>
<evidence type="ECO:0000259" key="9">
    <source>
        <dbReference type="PROSITE" id="PS50011"/>
    </source>
</evidence>
<evidence type="ECO:0000256" key="7">
    <source>
        <dbReference type="SAM" id="MobiDB-lite"/>
    </source>
</evidence>
<dbReference type="Gene3D" id="1.10.510.10">
    <property type="entry name" value="Transferase(Phosphotransferase) domain 1"/>
    <property type="match status" value="1"/>
</dbReference>
<evidence type="ECO:0000256" key="3">
    <source>
        <dbReference type="ARBA" id="ARBA00022679"/>
    </source>
</evidence>
<evidence type="ECO:0000256" key="1">
    <source>
        <dbReference type="ARBA" id="ARBA00012513"/>
    </source>
</evidence>
<keyword evidence="4" id="KW-0547">Nucleotide-binding</keyword>
<evidence type="ECO:0000256" key="5">
    <source>
        <dbReference type="ARBA" id="ARBA00022777"/>
    </source>
</evidence>
<dbReference type="EMBL" id="FRCS01000009">
    <property type="protein sequence ID" value="SHN43609.1"/>
    <property type="molecule type" value="Genomic_DNA"/>
</dbReference>
<dbReference type="InterPro" id="IPR011009">
    <property type="entry name" value="Kinase-like_dom_sf"/>
</dbReference>
<organism evidence="10 11">
    <name type="scientific">Cryptosporangium aurantiacum</name>
    <dbReference type="NCBI Taxonomy" id="134849"/>
    <lineage>
        <taxon>Bacteria</taxon>
        <taxon>Bacillati</taxon>
        <taxon>Actinomycetota</taxon>
        <taxon>Actinomycetes</taxon>
        <taxon>Cryptosporangiales</taxon>
        <taxon>Cryptosporangiaceae</taxon>
        <taxon>Cryptosporangium</taxon>
    </lineage>
</organism>
<dbReference type="PANTHER" id="PTHR43289">
    <property type="entry name" value="MITOGEN-ACTIVATED PROTEIN KINASE KINASE KINASE 20-RELATED"/>
    <property type="match status" value="1"/>
</dbReference>
<keyword evidence="11" id="KW-1185">Reference proteome</keyword>
<sequence>MGEVWQATDPVLQRTVAVKVLLPSLLSDAEFISRFRTEARLMAALRHPGIVQVHDYGADALVDDVRRDFLVMEYIEGVSLGKHVAAAGALGVAETLSIVAQAAEALDVAHRAGIVHRDVKPNNLLVRPDGTIVLVDFGVARSVDTTSITNPNMIVGSPQYMAPEQVTGEPVTAATDIHALGSVAFCCLTGRSPFAADNAVQVIARLLHGGPPAFPAAVPDAVARLVLRALDPDPARRFPTAAAFAAAARALASAPDTGVALSAPPPADPDATPRLTAAPPHVPAPPSGAPTPQNGLAPHGAPWSGPGVGSPVSGAPVFPMADAAPAAALSARAGRRNRMLAVAGAAALVLGVTTVAGVIVLQPSAERSTATTTAAGRGDADGPDDAGSGAPASTSAGPSASAASPTASGSPAAAPSGSQPAATQPAAAPPTASTGVSEEPVETESPTRRPTTAPATNPYSATQVCGSGYRVVDSAALKKSDGTLVGTVYLLYQASGGRNCVLTLKRTAIGSKTAATAFLQVQGKTRATDSGSFAYYAGPVRAAAAKTCVKWGGSTGGATYASPYEHCG</sequence>
<dbReference type="GO" id="GO:0005524">
    <property type="term" value="F:ATP binding"/>
    <property type="evidence" value="ECO:0007669"/>
    <property type="project" value="UniProtKB-KW"/>
</dbReference>
<feature type="domain" description="Protein kinase" evidence="9">
    <location>
        <begin position="1"/>
        <end position="251"/>
    </location>
</feature>
<feature type="region of interest" description="Disordered" evidence="7">
    <location>
        <begin position="366"/>
        <end position="460"/>
    </location>
</feature>
<proteinExistence type="predicted"/>
<protein>
    <recommendedName>
        <fullName evidence="1">non-specific serine/threonine protein kinase</fullName>
        <ecNumber evidence="1">2.7.11.1</ecNumber>
    </recommendedName>
</protein>
<dbReference type="GO" id="GO:0004674">
    <property type="term" value="F:protein serine/threonine kinase activity"/>
    <property type="evidence" value="ECO:0007669"/>
    <property type="project" value="UniProtKB-KW"/>
</dbReference>
<keyword evidence="8" id="KW-0812">Transmembrane</keyword>
<dbReference type="Pfam" id="PF00069">
    <property type="entry name" value="Pkinase"/>
    <property type="match status" value="1"/>
</dbReference>
<feature type="compositionally biased region" description="Pro residues" evidence="7">
    <location>
        <begin position="280"/>
        <end position="289"/>
    </location>
</feature>
<feature type="transmembrane region" description="Helical" evidence="8">
    <location>
        <begin position="339"/>
        <end position="361"/>
    </location>
</feature>
<keyword evidence="6" id="KW-0067">ATP-binding</keyword>
<dbReference type="CDD" id="cd14014">
    <property type="entry name" value="STKc_PknB_like"/>
    <property type="match status" value="1"/>
</dbReference>
<evidence type="ECO:0000313" key="10">
    <source>
        <dbReference type="EMBL" id="SHN43609.1"/>
    </source>
</evidence>
<feature type="compositionally biased region" description="Low complexity" evidence="7">
    <location>
        <begin position="269"/>
        <end position="279"/>
    </location>
</feature>
<reference evidence="10 11" key="1">
    <citation type="submission" date="2016-11" db="EMBL/GenBank/DDBJ databases">
        <authorList>
            <person name="Jaros S."/>
            <person name="Januszkiewicz K."/>
            <person name="Wedrychowicz H."/>
        </authorList>
    </citation>
    <scope>NUCLEOTIDE SEQUENCE [LARGE SCALE GENOMIC DNA]</scope>
    <source>
        <strain evidence="10 11">DSM 46144</strain>
    </source>
</reference>
<dbReference type="PANTHER" id="PTHR43289:SF6">
    <property type="entry name" value="SERINE_THREONINE-PROTEIN KINASE NEKL-3"/>
    <property type="match status" value="1"/>
</dbReference>
<dbReference type="InterPro" id="IPR008271">
    <property type="entry name" value="Ser/Thr_kinase_AS"/>
</dbReference>
<keyword evidence="2 10" id="KW-0723">Serine/threonine-protein kinase</keyword>
<evidence type="ECO:0000256" key="8">
    <source>
        <dbReference type="SAM" id="Phobius"/>
    </source>
</evidence>
<gene>
    <name evidence="10" type="ORF">SAMN05443668_109268</name>
</gene>
<keyword evidence="8" id="KW-0472">Membrane</keyword>
<evidence type="ECO:0000256" key="4">
    <source>
        <dbReference type="ARBA" id="ARBA00022741"/>
    </source>
</evidence>
<dbReference type="AlphaFoldDB" id="A0A1M7RBU9"/>
<dbReference type="SMART" id="SM00220">
    <property type="entry name" value="S_TKc"/>
    <property type="match status" value="1"/>
</dbReference>
<keyword evidence="5 10" id="KW-0418">Kinase</keyword>
<evidence type="ECO:0000313" key="11">
    <source>
        <dbReference type="Proteomes" id="UP000184440"/>
    </source>
</evidence>
<keyword evidence="3" id="KW-0808">Transferase</keyword>
<dbReference type="PROSITE" id="PS00108">
    <property type="entry name" value="PROTEIN_KINASE_ST"/>
    <property type="match status" value="1"/>
</dbReference>
<dbReference type="Gene3D" id="3.30.200.20">
    <property type="entry name" value="Phosphorylase Kinase, domain 1"/>
    <property type="match status" value="1"/>
</dbReference>
<dbReference type="Proteomes" id="UP000184440">
    <property type="component" value="Unassembled WGS sequence"/>
</dbReference>
<feature type="region of interest" description="Disordered" evidence="7">
    <location>
        <begin position="257"/>
        <end position="308"/>
    </location>
</feature>
<feature type="compositionally biased region" description="Low complexity" evidence="7">
    <location>
        <begin position="385"/>
        <end position="438"/>
    </location>
</feature>
<dbReference type="FunFam" id="1.10.510.10:FF:000021">
    <property type="entry name" value="Serine/threonine protein kinase"/>
    <property type="match status" value="1"/>
</dbReference>
<name>A0A1M7RBU9_9ACTN</name>
<evidence type="ECO:0000256" key="2">
    <source>
        <dbReference type="ARBA" id="ARBA00022527"/>
    </source>
</evidence>
<dbReference type="EC" id="2.7.11.1" evidence="1"/>
<dbReference type="InterPro" id="IPR000719">
    <property type="entry name" value="Prot_kinase_dom"/>
</dbReference>
<dbReference type="SUPFAM" id="SSF56112">
    <property type="entry name" value="Protein kinase-like (PK-like)"/>
    <property type="match status" value="1"/>
</dbReference>
<dbReference type="STRING" id="134849.SAMN05443668_109268"/>